<comment type="caution">
    <text evidence="3">The sequence shown here is derived from an EMBL/GenBank/DDBJ whole genome shotgun (WGS) entry which is preliminary data.</text>
</comment>
<evidence type="ECO:0000313" key="2">
    <source>
        <dbReference type="EMBL" id="MBL3580000.1"/>
    </source>
</evidence>
<gene>
    <name evidence="3" type="ORF">EV657_14010</name>
    <name evidence="2" type="ORF">JMJ92_17855</name>
</gene>
<reference evidence="3 4" key="1">
    <citation type="submission" date="2019-03" db="EMBL/GenBank/DDBJ databases">
        <title>Genomic Encyclopedia of Type Strains, Phase IV (KMG-IV): sequencing the most valuable type-strain genomes for metagenomic binning, comparative biology and taxonomic classification.</title>
        <authorList>
            <person name="Goeker M."/>
        </authorList>
    </citation>
    <scope>NUCLEOTIDE SEQUENCE [LARGE SCALE GENOMIC DNA]</scope>
    <source>
        <strain evidence="3 4">JA181</strain>
    </source>
</reference>
<organism evidence="3 4">
    <name type="scientific">Rhodovulum visakhapatnamense</name>
    <dbReference type="NCBI Taxonomy" id="364297"/>
    <lineage>
        <taxon>Bacteria</taxon>
        <taxon>Pseudomonadati</taxon>
        <taxon>Pseudomonadota</taxon>
        <taxon>Alphaproteobacteria</taxon>
        <taxon>Rhodobacterales</taxon>
        <taxon>Paracoccaceae</taxon>
        <taxon>Rhodovulum</taxon>
    </lineage>
</organism>
<dbReference type="AlphaFoldDB" id="A0A4R8FF50"/>
<keyword evidence="5" id="KW-1185">Reference proteome</keyword>
<keyword evidence="3" id="KW-0238">DNA-binding</keyword>
<reference evidence="5" key="2">
    <citation type="submission" date="2021-01" db="EMBL/GenBank/DDBJ databases">
        <title>Draft genomes of Rhodovulum sulfidophilum.</title>
        <authorList>
            <person name="Guzman M.S."/>
        </authorList>
    </citation>
    <scope>NUCLEOTIDE SEQUENCE [LARGE SCALE GENOMIC DNA]</scope>
    <source>
        <strain evidence="5">AB19</strain>
    </source>
</reference>
<dbReference type="Proteomes" id="UP000635853">
    <property type="component" value="Unassembled WGS sequence"/>
</dbReference>
<dbReference type="RefSeq" id="WP_075787570.1">
    <property type="nucleotide sequence ID" value="NZ_JAESIL010000101.1"/>
</dbReference>
<dbReference type="EMBL" id="JAESIL010000101">
    <property type="protein sequence ID" value="MBL3580000.1"/>
    <property type="molecule type" value="Genomic_DNA"/>
</dbReference>
<dbReference type="SUPFAM" id="SSF47413">
    <property type="entry name" value="lambda repressor-like DNA-binding domains"/>
    <property type="match status" value="1"/>
</dbReference>
<accession>A0A4R8FF50</accession>
<sequence>MQKPEPFRDLKELGSLVRRHRDLHGLSQQELASMSGVDAKQISRIETAAHEAKITTILRVAAALGLDLAVTDRAGASSRVEDIF</sequence>
<evidence type="ECO:0000313" key="3">
    <source>
        <dbReference type="EMBL" id="TDX21417.1"/>
    </source>
</evidence>
<dbReference type="InterPro" id="IPR010982">
    <property type="entry name" value="Lambda_DNA-bd_dom_sf"/>
</dbReference>
<dbReference type="Gene3D" id="1.10.260.40">
    <property type="entry name" value="lambda repressor-like DNA-binding domains"/>
    <property type="match status" value="1"/>
</dbReference>
<dbReference type="PROSITE" id="PS50943">
    <property type="entry name" value="HTH_CROC1"/>
    <property type="match status" value="1"/>
</dbReference>
<dbReference type="CDD" id="cd00093">
    <property type="entry name" value="HTH_XRE"/>
    <property type="match status" value="1"/>
</dbReference>
<protein>
    <submittedName>
        <fullName evidence="3">DNA-binding XRE family transcriptional regulator</fullName>
    </submittedName>
    <submittedName>
        <fullName evidence="2">Helix-turn-helix transcriptional regulator</fullName>
    </submittedName>
</protein>
<feature type="domain" description="HTH cro/C1-type" evidence="1">
    <location>
        <begin position="17"/>
        <end position="71"/>
    </location>
</feature>
<dbReference type="Proteomes" id="UP000295484">
    <property type="component" value="Unassembled WGS sequence"/>
</dbReference>
<dbReference type="EMBL" id="SOEB01000040">
    <property type="protein sequence ID" value="TDX21417.1"/>
    <property type="molecule type" value="Genomic_DNA"/>
</dbReference>
<evidence type="ECO:0000313" key="4">
    <source>
        <dbReference type="Proteomes" id="UP000295484"/>
    </source>
</evidence>
<dbReference type="InterPro" id="IPR001387">
    <property type="entry name" value="Cro/C1-type_HTH"/>
</dbReference>
<reference evidence="2" key="3">
    <citation type="submission" date="2021-01" db="EMBL/GenBank/DDBJ databases">
        <authorList>
            <person name="Guzman M.S."/>
        </authorList>
    </citation>
    <scope>NUCLEOTIDE SEQUENCE</scope>
    <source>
        <strain evidence="2">AB19</strain>
    </source>
</reference>
<dbReference type="SMART" id="SM00530">
    <property type="entry name" value="HTH_XRE"/>
    <property type="match status" value="1"/>
</dbReference>
<evidence type="ECO:0000259" key="1">
    <source>
        <dbReference type="PROSITE" id="PS50943"/>
    </source>
</evidence>
<name>A0A4R8FF50_9RHOB</name>
<evidence type="ECO:0000313" key="5">
    <source>
        <dbReference type="Proteomes" id="UP000635853"/>
    </source>
</evidence>
<dbReference type="GO" id="GO:0003677">
    <property type="term" value="F:DNA binding"/>
    <property type="evidence" value="ECO:0007669"/>
    <property type="project" value="UniProtKB-KW"/>
</dbReference>
<dbReference type="Pfam" id="PF01381">
    <property type="entry name" value="HTH_3"/>
    <property type="match status" value="1"/>
</dbReference>
<proteinExistence type="predicted"/>